<feature type="region of interest" description="Disordered" evidence="1">
    <location>
        <begin position="90"/>
        <end position="119"/>
    </location>
</feature>
<organism evidence="2 3">
    <name type="scientific">Nannocystis pusilla</name>
    <dbReference type="NCBI Taxonomy" id="889268"/>
    <lineage>
        <taxon>Bacteria</taxon>
        <taxon>Pseudomonadati</taxon>
        <taxon>Myxococcota</taxon>
        <taxon>Polyangia</taxon>
        <taxon>Nannocystales</taxon>
        <taxon>Nannocystaceae</taxon>
        <taxon>Nannocystis</taxon>
    </lineage>
</organism>
<dbReference type="RefSeq" id="WP_267774677.1">
    <property type="nucleotide sequence ID" value="NZ_JAPNKE010000002.1"/>
</dbReference>
<reference evidence="2" key="1">
    <citation type="submission" date="2022-11" db="EMBL/GenBank/DDBJ databases">
        <title>Minimal conservation of predation-associated metabolite biosynthetic gene clusters underscores biosynthetic potential of Myxococcota including descriptions for ten novel species: Archangium lansinium sp. nov., Myxococcus landrumus sp. nov., Nannocystis bai.</title>
        <authorList>
            <person name="Ahearne A."/>
            <person name="Stevens C."/>
            <person name="Phillips K."/>
        </authorList>
    </citation>
    <scope>NUCLEOTIDE SEQUENCE</scope>
    <source>
        <strain evidence="2">Na p29</strain>
    </source>
</reference>
<accession>A0A9X3J199</accession>
<gene>
    <name evidence="2" type="ORF">OV079_38800</name>
</gene>
<name>A0A9X3J199_9BACT</name>
<comment type="caution">
    <text evidence="2">The sequence shown here is derived from an EMBL/GenBank/DDBJ whole genome shotgun (WGS) entry which is preliminary data.</text>
</comment>
<protein>
    <submittedName>
        <fullName evidence="2">Uncharacterized protein</fullName>
    </submittedName>
</protein>
<sequence>MQDSARSHRDLVMGALAGQAALAARSAARALYEAGGRDVLPTVAQAGLQTVLTRTATGTVAAAAPTLLVEAAVQAGAAEVTSLAVVTTARAAGPRSRAPPPARAWSASSSTPPSARPRA</sequence>
<dbReference type="EMBL" id="JAPNKE010000002">
    <property type="protein sequence ID" value="MCY1011411.1"/>
    <property type="molecule type" value="Genomic_DNA"/>
</dbReference>
<dbReference type="AlphaFoldDB" id="A0A9X3J199"/>
<evidence type="ECO:0000313" key="3">
    <source>
        <dbReference type="Proteomes" id="UP001150924"/>
    </source>
</evidence>
<evidence type="ECO:0000313" key="2">
    <source>
        <dbReference type="EMBL" id="MCY1011411.1"/>
    </source>
</evidence>
<dbReference type="Proteomes" id="UP001150924">
    <property type="component" value="Unassembled WGS sequence"/>
</dbReference>
<feature type="compositionally biased region" description="Low complexity" evidence="1">
    <location>
        <begin position="103"/>
        <end position="113"/>
    </location>
</feature>
<proteinExistence type="predicted"/>
<keyword evidence="3" id="KW-1185">Reference proteome</keyword>
<evidence type="ECO:0000256" key="1">
    <source>
        <dbReference type="SAM" id="MobiDB-lite"/>
    </source>
</evidence>